<dbReference type="Pfam" id="PF08238">
    <property type="entry name" value="Sel1"/>
    <property type="match status" value="6"/>
</dbReference>
<dbReference type="PANTHER" id="PTHR11102">
    <property type="entry name" value="SEL-1-LIKE PROTEIN"/>
    <property type="match status" value="1"/>
</dbReference>
<proteinExistence type="inferred from homology"/>
<feature type="region of interest" description="Disordered" evidence="2">
    <location>
        <begin position="202"/>
        <end position="224"/>
    </location>
</feature>
<protein>
    <recommendedName>
        <fullName evidence="5">HCP-like protein</fullName>
    </recommendedName>
</protein>
<dbReference type="InterPro" id="IPR050767">
    <property type="entry name" value="Sel1_AlgK"/>
</dbReference>
<dbReference type="AlphaFoldDB" id="A0A9P5RUS7"/>
<dbReference type="SMART" id="SM00671">
    <property type="entry name" value="SEL1"/>
    <property type="match status" value="7"/>
</dbReference>
<evidence type="ECO:0000313" key="3">
    <source>
        <dbReference type="EMBL" id="KAF9148033.1"/>
    </source>
</evidence>
<dbReference type="EMBL" id="JAAAUQ010000720">
    <property type="protein sequence ID" value="KAF9148033.1"/>
    <property type="molecule type" value="Genomic_DNA"/>
</dbReference>
<dbReference type="OrthoDB" id="272077at2759"/>
<keyword evidence="4" id="KW-1185">Reference proteome</keyword>
<dbReference type="InterPro" id="IPR011990">
    <property type="entry name" value="TPR-like_helical_dom_sf"/>
</dbReference>
<dbReference type="PANTHER" id="PTHR11102:SF160">
    <property type="entry name" value="ERAD-ASSOCIATED E3 UBIQUITIN-PROTEIN LIGASE COMPONENT HRD3"/>
    <property type="match status" value="1"/>
</dbReference>
<evidence type="ECO:0000256" key="2">
    <source>
        <dbReference type="SAM" id="MobiDB-lite"/>
    </source>
</evidence>
<dbReference type="Gene3D" id="1.25.40.10">
    <property type="entry name" value="Tetratricopeptide repeat domain"/>
    <property type="match status" value="1"/>
</dbReference>
<name>A0A9P5RUS7_9FUNG</name>
<sequence>MSEWDHVHEVDDNEEEEYGQPVRIVYSDQDPRSLPQPTKDDTVFIEIHMDDDDKEIVLWGDILAPFDNVLHLRQGTRILPFIKDLDFRPLDPPRVYAIPNTVLDVVVERQLDEAEDDMTDDMTLLELQVAGTSWRAHNPELGLAEEVMTIYTELPVSITPVRAPQVFPDDDDGNTNNDNGDIADKATDANIDDGAIVSSINAQSSHNDNDNDNDNDNNLPSLPGQFDVMRQLTADTGVDNAYAQGRLAKFYRKYPSASQDDQAEMKQYIKAAEQGDASAQYCIGLHCLVSRDVSNSYQQAMDWFLKASKQGYRLANFELGNLHFYGRGIEKDYFKAMEWYLKAAEQGYIPSQSQVGSMYFFGLGVACNLRLAMVWYLKAAEHGDARSCNNIGYLYHNSLGVTKDYRQAMSWYLKASGQGNITAQHNIGLLYKCGFGVAQDYQQAMEWFLKAANQGLSIAQYDVGRLHKQGCGVPVDYAVALEWFFKAAVQGHVESQYEAGLLFEFFENAENDAKEIEE</sequence>
<gene>
    <name evidence="3" type="ORF">BG015_010277</name>
</gene>
<dbReference type="SUPFAM" id="SSF81901">
    <property type="entry name" value="HCP-like"/>
    <property type="match status" value="2"/>
</dbReference>
<dbReference type="InterPro" id="IPR006597">
    <property type="entry name" value="Sel1-like"/>
</dbReference>
<dbReference type="Proteomes" id="UP000748756">
    <property type="component" value="Unassembled WGS sequence"/>
</dbReference>
<feature type="region of interest" description="Disordered" evidence="2">
    <location>
        <begin position="163"/>
        <end position="188"/>
    </location>
</feature>
<reference evidence="3" key="1">
    <citation type="journal article" date="2020" name="Fungal Divers.">
        <title>Resolving the Mortierellaceae phylogeny through synthesis of multi-gene phylogenetics and phylogenomics.</title>
        <authorList>
            <person name="Vandepol N."/>
            <person name="Liber J."/>
            <person name="Desiro A."/>
            <person name="Na H."/>
            <person name="Kennedy M."/>
            <person name="Barry K."/>
            <person name="Grigoriev I.V."/>
            <person name="Miller A.N."/>
            <person name="O'Donnell K."/>
            <person name="Stajich J.E."/>
            <person name="Bonito G."/>
        </authorList>
    </citation>
    <scope>NUCLEOTIDE SEQUENCE</scope>
    <source>
        <strain evidence="3">NRRL 6426</strain>
    </source>
</reference>
<organism evidence="3 4">
    <name type="scientific">Linnemannia schmuckeri</name>
    <dbReference type="NCBI Taxonomy" id="64567"/>
    <lineage>
        <taxon>Eukaryota</taxon>
        <taxon>Fungi</taxon>
        <taxon>Fungi incertae sedis</taxon>
        <taxon>Mucoromycota</taxon>
        <taxon>Mortierellomycotina</taxon>
        <taxon>Mortierellomycetes</taxon>
        <taxon>Mortierellales</taxon>
        <taxon>Mortierellaceae</taxon>
        <taxon>Linnemannia</taxon>
    </lineage>
</organism>
<evidence type="ECO:0008006" key="5">
    <source>
        <dbReference type="Google" id="ProtNLM"/>
    </source>
</evidence>
<comment type="similarity">
    <text evidence="1">Belongs to the sel-1 family.</text>
</comment>
<accession>A0A9P5RUS7</accession>
<evidence type="ECO:0000256" key="1">
    <source>
        <dbReference type="ARBA" id="ARBA00038101"/>
    </source>
</evidence>
<comment type="caution">
    <text evidence="3">The sequence shown here is derived from an EMBL/GenBank/DDBJ whole genome shotgun (WGS) entry which is preliminary data.</text>
</comment>
<evidence type="ECO:0000313" key="4">
    <source>
        <dbReference type="Proteomes" id="UP000748756"/>
    </source>
</evidence>